<organism evidence="2 3">
    <name type="scientific">Trichonephila clavipes</name>
    <name type="common">Golden silk orbweaver</name>
    <name type="synonym">Nephila clavipes</name>
    <dbReference type="NCBI Taxonomy" id="2585209"/>
    <lineage>
        <taxon>Eukaryota</taxon>
        <taxon>Metazoa</taxon>
        <taxon>Ecdysozoa</taxon>
        <taxon>Arthropoda</taxon>
        <taxon>Chelicerata</taxon>
        <taxon>Arachnida</taxon>
        <taxon>Araneae</taxon>
        <taxon>Araneomorphae</taxon>
        <taxon>Entelegynae</taxon>
        <taxon>Araneoidea</taxon>
        <taxon>Nephilidae</taxon>
        <taxon>Trichonephila</taxon>
    </lineage>
</organism>
<accession>A0A8X6SRZ3</accession>
<sequence>MSIQGISRSPFFLHSPFGFSLRWGRRKRSHQIFPEEANETNNKTTPSSPQTAKEESPTLQIKARDPALMQVVSYIYVVQQIYRKAIGEKPHNVKPWSSDKDDIPAGIPSSNFLTTPTGRRLGLGYLTCIGYMFTVSLQRKKARTHDIPATSP</sequence>
<proteinExistence type="predicted"/>
<evidence type="ECO:0000313" key="3">
    <source>
        <dbReference type="Proteomes" id="UP000887159"/>
    </source>
</evidence>
<dbReference type="Proteomes" id="UP000887159">
    <property type="component" value="Unassembled WGS sequence"/>
</dbReference>
<name>A0A8X6SRZ3_TRICX</name>
<keyword evidence="3" id="KW-1185">Reference proteome</keyword>
<gene>
    <name evidence="2" type="ORF">TNCV_3876021</name>
</gene>
<dbReference type="EMBL" id="BMAU01021350">
    <property type="protein sequence ID" value="GFY18914.1"/>
    <property type="molecule type" value="Genomic_DNA"/>
</dbReference>
<feature type="region of interest" description="Disordered" evidence="1">
    <location>
        <begin position="32"/>
        <end position="60"/>
    </location>
</feature>
<comment type="caution">
    <text evidence="2">The sequence shown here is derived from an EMBL/GenBank/DDBJ whole genome shotgun (WGS) entry which is preliminary data.</text>
</comment>
<dbReference type="AlphaFoldDB" id="A0A8X6SRZ3"/>
<evidence type="ECO:0000313" key="2">
    <source>
        <dbReference type="EMBL" id="GFY18914.1"/>
    </source>
</evidence>
<evidence type="ECO:0000256" key="1">
    <source>
        <dbReference type="SAM" id="MobiDB-lite"/>
    </source>
</evidence>
<protein>
    <submittedName>
        <fullName evidence="2">Uncharacterized protein</fullName>
    </submittedName>
</protein>
<feature type="compositionally biased region" description="Polar residues" evidence="1">
    <location>
        <begin position="39"/>
        <end position="51"/>
    </location>
</feature>
<reference evidence="2" key="1">
    <citation type="submission" date="2020-08" db="EMBL/GenBank/DDBJ databases">
        <title>Multicomponent nature underlies the extraordinary mechanical properties of spider dragline silk.</title>
        <authorList>
            <person name="Kono N."/>
            <person name="Nakamura H."/>
            <person name="Mori M."/>
            <person name="Yoshida Y."/>
            <person name="Ohtoshi R."/>
            <person name="Malay A.D."/>
            <person name="Moran D.A.P."/>
            <person name="Tomita M."/>
            <person name="Numata K."/>
            <person name="Arakawa K."/>
        </authorList>
    </citation>
    <scope>NUCLEOTIDE SEQUENCE</scope>
</reference>